<dbReference type="SUPFAM" id="SSF46785">
    <property type="entry name" value="Winged helix' DNA-binding domain"/>
    <property type="match status" value="1"/>
</dbReference>
<dbReference type="SUPFAM" id="SSF54909">
    <property type="entry name" value="Dimeric alpha+beta barrel"/>
    <property type="match status" value="1"/>
</dbReference>
<feature type="domain" description="HTH asnC-type" evidence="4">
    <location>
        <begin position="1"/>
        <end position="62"/>
    </location>
</feature>
<dbReference type="SMART" id="SM00344">
    <property type="entry name" value="HTH_ASNC"/>
    <property type="match status" value="1"/>
</dbReference>
<protein>
    <submittedName>
        <fullName evidence="5">Lrp/AsnC family transcriptional regulator</fullName>
    </submittedName>
</protein>
<evidence type="ECO:0000259" key="4">
    <source>
        <dbReference type="PROSITE" id="PS50956"/>
    </source>
</evidence>
<evidence type="ECO:0000256" key="2">
    <source>
        <dbReference type="ARBA" id="ARBA00023125"/>
    </source>
</evidence>
<organism evidence="5 6">
    <name type="scientific">Sinorhizobium numidicum</name>
    <dbReference type="NCBI Taxonomy" id="680248"/>
    <lineage>
        <taxon>Bacteria</taxon>
        <taxon>Pseudomonadati</taxon>
        <taxon>Pseudomonadota</taxon>
        <taxon>Alphaproteobacteria</taxon>
        <taxon>Hyphomicrobiales</taxon>
        <taxon>Rhizobiaceae</taxon>
        <taxon>Sinorhizobium/Ensifer group</taxon>
        <taxon>Sinorhizobium</taxon>
    </lineage>
</organism>
<sequence length="147" mass="16140">MDAVDRKIVGILAIDARSSLTDIGATVDLSPSAVNERIRRLVANGIIRRFTLDVDHRALGLDVLAFVWIALAVDADETEFRDFMAAHPAVAECHHVTGGWSYCAKIRMPTLGDIEPFLAELKARRYLARSETVIALSTVADKLLQVP</sequence>
<dbReference type="InterPro" id="IPR019888">
    <property type="entry name" value="Tscrpt_reg_AsnC-like"/>
</dbReference>
<dbReference type="EMBL" id="CP120370">
    <property type="protein sequence ID" value="WEX79754.1"/>
    <property type="molecule type" value="Genomic_DNA"/>
</dbReference>
<gene>
    <name evidence="5" type="ORF">PYH38_001108</name>
</gene>
<keyword evidence="6" id="KW-1185">Reference proteome</keyword>
<evidence type="ECO:0000256" key="1">
    <source>
        <dbReference type="ARBA" id="ARBA00023015"/>
    </source>
</evidence>
<dbReference type="Pfam" id="PF13404">
    <property type="entry name" value="HTH_AsnC-type"/>
    <property type="match status" value="1"/>
</dbReference>
<keyword evidence="1" id="KW-0805">Transcription regulation</keyword>
<dbReference type="InterPro" id="IPR036388">
    <property type="entry name" value="WH-like_DNA-bd_sf"/>
</dbReference>
<reference evidence="5 6" key="1">
    <citation type="submission" date="2023-03" db="EMBL/GenBank/DDBJ databases">
        <authorList>
            <person name="Kaur S."/>
            <person name="Espinosa-Saiz D."/>
            <person name="Velazquez E."/>
            <person name="Menendez E."/>
            <person name="diCenzo G.C."/>
        </authorList>
    </citation>
    <scope>NUCLEOTIDE SEQUENCE [LARGE SCALE GENOMIC DNA]</scope>
    <source>
        <strain evidence="5 6">LMG 27395</strain>
    </source>
</reference>
<dbReference type="Gene3D" id="3.30.70.920">
    <property type="match status" value="1"/>
</dbReference>
<dbReference type="InterPro" id="IPR036390">
    <property type="entry name" value="WH_DNA-bd_sf"/>
</dbReference>
<keyword evidence="3" id="KW-0804">Transcription</keyword>
<dbReference type="InterPro" id="IPR011008">
    <property type="entry name" value="Dimeric_a/b-barrel"/>
</dbReference>
<dbReference type="InterPro" id="IPR019887">
    <property type="entry name" value="Tscrpt_reg_AsnC/Lrp_C"/>
</dbReference>
<keyword evidence="2" id="KW-0238">DNA-binding</keyword>
<name>A0ABY8CM69_9HYPH</name>
<dbReference type="PANTHER" id="PTHR30154:SF53">
    <property type="entry name" value="HTH-TYPE TRANSCRIPTIONAL REGULATOR LRPC"/>
    <property type="match status" value="1"/>
</dbReference>
<dbReference type="PROSITE" id="PS50956">
    <property type="entry name" value="HTH_ASNC_2"/>
    <property type="match status" value="1"/>
</dbReference>
<dbReference type="Proteomes" id="UP001235547">
    <property type="component" value="Chromosome 2"/>
</dbReference>
<dbReference type="Gene3D" id="1.10.10.10">
    <property type="entry name" value="Winged helix-like DNA-binding domain superfamily/Winged helix DNA-binding domain"/>
    <property type="match status" value="1"/>
</dbReference>
<dbReference type="PANTHER" id="PTHR30154">
    <property type="entry name" value="LEUCINE-RESPONSIVE REGULATORY PROTEIN"/>
    <property type="match status" value="1"/>
</dbReference>
<evidence type="ECO:0000256" key="3">
    <source>
        <dbReference type="ARBA" id="ARBA00023163"/>
    </source>
</evidence>
<dbReference type="InterPro" id="IPR000485">
    <property type="entry name" value="AsnC-type_HTH_dom"/>
</dbReference>
<evidence type="ECO:0000313" key="5">
    <source>
        <dbReference type="EMBL" id="WEX79754.1"/>
    </source>
</evidence>
<evidence type="ECO:0000313" key="6">
    <source>
        <dbReference type="Proteomes" id="UP001235547"/>
    </source>
</evidence>
<dbReference type="Pfam" id="PF01037">
    <property type="entry name" value="AsnC_trans_reg"/>
    <property type="match status" value="1"/>
</dbReference>
<dbReference type="PRINTS" id="PR00033">
    <property type="entry name" value="HTHASNC"/>
</dbReference>
<proteinExistence type="predicted"/>
<dbReference type="RefSeq" id="WP_280730455.1">
    <property type="nucleotide sequence ID" value="NZ_CP120367.1"/>
</dbReference>
<accession>A0ABY8CM69</accession>